<dbReference type="InterPro" id="IPR009050">
    <property type="entry name" value="Globin-like_sf"/>
</dbReference>
<comment type="function">
    <text evidence="17">Is involved in NO detoxification in an aerobic process, termed nitric oxide dioxygenase (NOD) reaction that utilizes O(2) and NAD(P)H to convert NO to nitrate, which protects the bacterium from various noxious nitrogen compounds. Therefore, plays a central role in the inducible response to nitrosative stress.</text>
</comment>
<dbReference type="RefSeq" id="WP_005001526.1">
    <property type="nucleotide sequence ID" value="NZ_CH672427.1"/>
</dbReference>
<evidence type="ECO:0000256" key="13">
    <source>
        <dbReference type="ARBA" id="ARBA00022857"/>
    </source>
</evidence>
<evidence type="ECO:0000256" key="21">
    <source>
        <dbReference type="ARBA" id="ARBA00048649"/>
    </source>
</evidence>
<keyword evidence="9 23" id="KW-0561">Oxygen transport</keyword>
<dbReference type="CDD" id="cd06184">
    <property type="entry name" value="flavohem_like_fad_nad_binding"/>
    <property type="match status" value="1"/>
</dbReference>
<sequence length="390" mass="43929">MSLSEHQTQLIKASIPALVEHGESLTRHFYQLMFRDYPQVRALFNQTHQSDGAQQRALAGAILAYARHIEQPEILNDAIELIVNKHVSLNILPEHYPIVGTCLLQAMAEVLGDALTPELAESWEAAYWQLANLLIEREEALYGARERQLGGWRGLRTFRVARKQPESEVITSFYLEPVDGGPIMGFTPGQYIGLDVIVDGEPVRRNYSLSDAPNGRHYRISVKREPWGRVSGYLHESVAVGDTLNLYPPSGNFKLREGDHPVVLLTGGVGITPAIAMLNALAGSRRPVRFVHAATKQRHHAFRDHVDQLTQSHDHIERCYLYDQADQGDDADVYGQVNAEVLSQYLLPDSEVYFLGPVPFMRKMLRLLSQVGVPQHRRHFEFFGPAQALE</sequence>
<dbReference type="SUPFAM" id="SSF63380">
    <property type="entry name" value="Riboflavin synthase domain-like"/>
    <property type="match status" value="1"/>
</dbReference>
<dbReference type="InterPro" id="IPR012292">
    <property type="entry name" value="Globin/Proto"/>
</dbReference>
<dbReference type="PRINTS" id="PR00409">
    <property type="entry name" value="PHDIOXRDTASE"/>
</dbReference>
<keyword evidence="16" id="KW-0520">NAD</keyword>
<dbReference type="GO" id="GO:0046210">
    <property type="term" value="P:nitric oxide catabolic process"/>
    <property type="evidence" value="ECO:0007669"/>
    <property type="project" value="TreeGrafter"/>
</dbReference>
<keyword evidence="12" id="KW-0274">FAD</keyword>
<dbReference type="OrthoDB" id="9796486at2"/>
<dbReference type="FunFam" id="2.40.30.10:FF:000034">
    <property type="entry name" value="Flavohemoprotein"/>
    <property type="match status" value="1"/>
</dbReference>
<keyword evidence="23" id="KW-0813">Transport</keyword>
<proteinExistence type="inferred from homology"/>
<evidence type="ECO:0000256" key="19">
    <source>
        <dbReference type="ARBA" id="ARBA00030929"/>
    </source>
</evidence>
<feature type="domain" description="FAD-binding FR-type" evidence="25">
    <location>
        <begin position="153"/>
        <end position="256"/>
    </location>
</feature>
<dbReference type="PANTHER" id="PTHR43396">
    <property type="entry name" value="FLAVOHEMOPROTEIN"/>
    <property type="match status" value="1"/>
</dbReference>
<comment type="caution">
    <text evidence="26">The sequence shown here is derived from an EMBL/GenBank/DDBJ whole genome shotgun (WGS) entry which is preliminary data.</text>
</comment>
<evidence type="ECO:0000256" key="8">
    <source>
        <dbReference type="ARBA" id="ARBA00022617"/>
    </source>
</evidence>
<dbReference type="Pfam" id="PF00042">
    <property type="entry name" value="Globin"/>
    <property type="match status" value="1"/>
</dbReference>
<feature type="domain" description="Globin" evidence="24">
    <location>
        <begin position="2"/>
        <end position="139"/>
    </location>
</feature>
<gene>
    <name evidence="26" type="ORF">NB231_08695</name>
</gene>
<evidence type="ECO:0000259" key="24">
    <source>
        <dbReference type="PROSITE" id="PS01033"/>
    </source>
</evidence>
<dbReference type="PROSITE" id="PS01033">
    <property type="entry name" value="GLOBIN"/>
    <property type="match status" value="1"/>
</dbReference>
<dbReference type="FunFam" id="1.10.490.10:FF:000003">
    <property type="entry name" value="Flavohemoprotein"/>
    <property type="match status" value="1"/>
</dbReference>
<dbReference type="InterPro" id="IPR001433">
    <property type="entry name" value="OxRdtase_FAD/NAD-bd"/>
</dbReference>
<organism evidence="26 27">
    <name type="scientific">Nitrococcus mobilis Nb-231</name>
    <dbReference type="NCBI Taxonomy" id="314278"/>
    <lineage>
        <taxon>Bacteria</taxon>
        <taxon>Pseudomonadati</taxon>
        <taxon>Pseudomonadota</taxon>
        <taxon>Gammaproteobacteria</taxon>
        <taxon>Chromatiales</taxon>
        <taxon>Ectothiorhodospiraceae</taxon>
        <taxon>Nitrococcus</taxon>
    </lineage>
</organism>
<dbReference type="InterPro" id="IPR017938">
    <property type="entry name" value="Riboflavin_synthase-like_b-brl"/>
</dbReference>
<evidence type="ECO:0000313" key="27">
    <source>
        <dbReference type="Proteomes" id="UP000003374"/>
    </source>
</evidence>
<comment type="catalytic activity">
    <reaction evidence="21">
        <text>2 nitric oxide + NADH + 2 O2 = 2 nitrate + NAD(+) + H(+)</text>
        <dbReference type="Rhea" id="RHEA:19469"/>
        <dbReference type="ChEBI" id="CHEBI:15378"/>
        <dbReference type="ChEBI" id="CHEBI:15379"/>
        <dbReference type="ChEBI" id="CHEBI:16480"/>
        <dbReference type="ChEBI" id="CHEBI:17632"/>
        <dbReference type="ChEBI" id="CHEBI:57540"/>
        <dbReference type="ChEBI" id="CHEBI:57945"/>
        <dbReference type="EC" id="1.14.12.17"/>
    </reaction>
</comment>
<evidence type="ECO:0000256" key="20">
    <source>
        <dbReference type="ARBA" id="ARBA00033187"/>
    </source>
</evidence>
<evidence type="ECO:0000256" key="9">
    <source>
        <dbReference type="ARBA" id="ARBA00022621"/>
    </source>
</evidence>
<dbReference type="GO" id="GO:0019825">
    <property type="term" value="F:oxygen binding"/>
    <property type="evidence" value="ECO:0007669"/>
    <property type="project" value="InterPro"/>
</dbReference>
<dbReference type="Pfam" id="PF00970">
    <property type="entry name" value="FAD_binding_6"/>
    <property type="match status" value="1"/>
</dbReference>
<evidence type="ECO:0000256" key="16">
    <source>
        <dbReference type="ARBA" id="ARBA00023027"/>
    </source>
</evidence>
<dbReference type="SUPFAM" id="SSF46458">
    <property type="entry name" value="Globin-like"/>
    <property type="match status" value="1"/>
</dbReference>
<dbReference type="Proteomes" id="UP000003374">
    <property type="component" value="Unassembled WGS sequence"/>
</dbReference>
<dbReference type="AlphaFoldDB" id="A4BSQ2"/>
<dbReference type="HOGENOM" id="CLU_003827_12_0_6"/>
<evidence type="ECO:0000256" key="23">
    <source>
        <dbReference type="RuleBase" id="RU000356"/>
    </source>
</evidence>
<comment type="catalytic activity">
    <reaction evidence="22">
        <text>2 nitric oxide + NADPH + 2 O2 = 2 nitrate + NADP(+) + H(+)</text>
        <dbReference type="Rhea" id="RHEA:19465"/>
        <dbReference type="ChEBI" id="CHEBI:15378"/>
        <dbReference type="ChEBI" id="CHEBI:15379"/>
        <dbReference type="ChEBI" id="CHEBI:16480"/>
        <dbReference type="ChEBI" id="CHEBI:17632"/>
        <dbReference type="ChEBI" id="CHEBI:57783"/>
        <dbReference type="ChEBI" id="CHEBI:58349"/>
        <dbReference type="EC" id="1.14.12.17"/>
    </reaction>
</comment>
<accession>A4BSQ2</accession>
<keyword evidence="15" id="KW-0408">Iron</keyword>
<dbReference type="InterPro" id="IPR008333">
    <property type="entry name" value="Cbr1-like_FAD-bd_dom"/>
</dbReference>
<dbReference type="GO" id="GO:0071949">
    <property type="term" value="F:FAD binding"/>
    <property type="evidence" value="ECO:0007669"/>
    <property type="project" value="TreeGrafter"/>
</dbReference>
<dbReference type="EMBL" id="AAOF01000010">
    <property type="protein sequence ID" value="EAR21322.1"/>
    <property type="molecule type" value="Genomic_DNA"/>
</dbReference>
<reference evidence="26 27" key="1">
    <citation type="submission" date="2006-02" db="EMBL/GenBank/DDBJ databases">
        <authorList>
            <person name="Waterbury J."/>
            <person name="Ferriera S."/>
            <person name="Johnson J."/>
            <person name="Kravitz S."/>
            <person name="Halpern A."/>
            <person name="Remington K."/>
            <person name="Beeson K."/>
            <person name="Tran B."/>
            <person name="Rogers Y.-H."/>
            <person name="Friedman R."/>
            <person name="Venter J.C."/>
        </authorList>
    </citation>
    <scope>NUCLEOTIDE SEQUENCE [LARGE SCALE GENOMIC DNA]</scope>
    <source>
        <strain evidence="26 27">Nb-231</strain>
    </source>
</reference>
<dbReference type="GO" id="GO:0071500">
    <property type="term" value="P:cellular response to nitrosative stress"/>
    <property type="evidence" value="ECO:0007669"/>
    <property type="project" value="TreeGrafter"/>
</dbReference>
<dbReference type="InterPro" id="IPR039261">
    <property type="entry name" value="FNR_nucleotide-bd"/>
</dbReference>
<dbReference type="CDD" id="cd14780">
    <property type="entry name" value="HmpPa-globin-like"/>
    <property type="match status" value="1"/>
</dbReference>
<dbReference type="STRING" id="314278.NB231_08695"/>
<dbReference type="GO" id="GO:0009636">
    <property type="term" value="P:response to toxic substance"/>
    <property type="evidence" value="ECO:0007669"/>
    <property type="project" value="UniProtKB-KW"/>
</dbReference>
<evidence type="ECO:0000256" key="10">
    <source>
        <dbReference type="ARBA" id="ARBA00022630"/>
    </source>
</evidence>
<dbReference type="GO" id="GO:0046872">
    <property type="term" value="F:metal ion binding"/>
    <property type="evidence" value="ECO:0007669"/>
    <property type="project" value="UniProtKB-KW"/>
</dbReference>
<evidence type="ECO:0000256" key="3">
    <source>
        <dbReference type="ARBA" id="ARBA00006401"/>
    </source>
</evidence>
<dbReference type="eggNOG" id="COG1018">
    <property type="taxonomic scope" value="Bacteria"/>
</dbReference>
<dbReference type="GO" id="GO:0005344">
    <property type="term" value="F:oxygen carrier activity"/>
    <property type="evidence" value="ECO:0007669"/>
    <property type="project" value="UniProtKB-KW"/>
</dbReference>
<dbReference type="Gene3D" id="3.40.50.80">
    <property type="entry name" value="Nucleotide-binding domain of ferredoxin-NADP reductase (FNR) module"/>
    <property type="match status" value="1"/>
</dbReference>
<dbReference type="Pfam" id="PF00175">
    <property type="entry name" value="NAD_binding_1"/>
    <property type="match status" value="1"/>
</dbReference>
<dbReference type="SUPFAM" id="SSF52343">
    <property type="entry name" value="Ferredoxin reductase-like, C-terminal NADP-linked domain"/>
    <property type="match status" value="1"/>
</dbReference>
<keyword evidence="7" id="KW-0216">Detoxification</keyword>
<comment type="cofactor">
    <cofactor evidence="2">
        <name>FAD</name>
        <dbReference type="ChEBI" id="CHEBI:57692"/>
    </cofactor>
</comment>
<dbReference type="Gene3D" id="2.40.30.10">
    <property type="entry name" value="Translation factors"/>
    <property type="match status" value="1"/>
</dbReference>
<evidence type="ECO:0000256" key="5">
    <source>
        <dbReference type="ARBA" id="ARBA00012229"/>
    </source>
</evidence>
<dbReference type="eggNOG" id="COG1017">
    <property type="taxonomic scope" value="Bacteria"/>
</dbReference>
<comment type="similarity">
    <text evidence="3">In the C-terminal section; belongs to the flavoprotein pyridine nucleotide cytochrome reductase family.</text>
</comment>
<evidence type="ECO:0000256" key="1">
    <source>
        <dbReference type="ARBA" id="ARBA00001970"/>
    </source>
</evidence>
<evidence type="ECO:0000256" key="2">
    <source>
        <dbReference type="ARBA" id="ARBA00001974"/>
    </source>
</evidence>
<evidence type="ECO:0000313" key="26">
    <source>
        <dbReference type="EMBL" id="EAR21322.1"/>
    </source>
</evidence>
<evidence type="ECO:0000256" key="4">
    <source>
        <dbReference type="ARBA" id="ARBA00008414"/>
    </source>
</evidence>
<comment type="similarity">
    <text evidence="4">Belongs to the globin family. Two-domain flavohemoproteins subfamily.</text>
</comment>
<keyword evidence="8 23" id="KW-0349">Heme</keyword>
<keyword evidence="14" id="KW-0560">Oxidoreductase</keyword>
<dbReference type="EC" id="1.14.12.17" evidence="5"/>
<comment type="cofactor">
    <cofactor evidence="1">
        <name>heme b</name>
        <dbReference type="ChEBI" id="CHEBI:60344"/>
    </cofactor>
</comment>
<dbReference type="Gene3D" id="1.10.490.10">
    <property type="entry name" value="Globins"/>
    <property type="match status" value="1"/>
</dbReference>
<evidence type="ECO:0000259" key="25">
    <source>
        <dbReference type="PROSITE" id="PS51384"/>
    </source>
</evidence>
<evidence type="ECO:0000256" key="7">
    <source>
        <dbReference type="ARBA" id="ARBA00022575"/>
    </source>
</evidence>
<evidence type="ECO:0000256" key="22">
    <source>
        <dbReference type="ARBA" id="ARBA00049433"/>
    </source>
</evidence>
<evidence type="ECO:0000256" key="12">
    <source>
        <dbReference type="ARBA" id="ARBA00022827"/>
    </source>
</evidence>
<dbReference type="GO" id="GO:0020037">
    <property type="term" value="F:heme binding"/>
    <property type="evidence" value="ECO:0007669"/>
    <property type="project" value="InterPro"/>
</dbReference>
<evidence type="ECO:0000256" key="11">
    <source>
        <dbReference type="ARBA" id="ARBA00022723"/>
    </source>
</evidence>
<keyword evidence="10" id="KW-0285">Flavoprotein</keyword>
<evidence type="ECO:0000256" key="14">
    <source>
        <dbReference type="ARBA" id="ARBA00023002"/>
    </source>
</evidence>
<keyword evidence="13" id="KW-0521">NADP</keyword>
<dbReference type="PANTHER" id="PTHR43396:SF3">
    <property type="entry name" value="FLAVOHEMOPROTEIN"/>
    <property type="match status" value="1"/>
</dbReference>
<dbReference type="GO" id="GO:0008941">
    <property type="term" value="F:nitric oxide dioxygenase NAD(P)H activity"/>
    <property type="evidence" value="ECO:0007669"/>
    <property type="project" value="UniProtKB-EC"/>
</dbReference>
<dbReference type="NCBIfam" id="NF009805">
    <property type="entry name" value="PRK13289.1"/>
    <property type="match status" value="1"/>
</dbReference>
<evidence type="ECO:0000256" key="17">
    <source>
        <dbReference type="ARBA" id="ARBA00025094"/>
    </source>
</evidence>
<protein>
    <recommendedName>
        <fullName evidence="6">Flavohemoprotein</fullName>
        <ecNumber evidence="5">1.14.12.17</ecNumber>
    </recommendedName>
    <alternativeName>
        <fullName evidence="19">Flavohemoglobin</fullName>
    </alternativeName>
    <alternativeName>
        <fullName evidence="18">Hemoglobin-like protein</fullName>
    </alternativeName>
    <alternativeName>
        <fullName evidence="20">Nitric oxide dioxygenase</fullName>
    </alternativeName>
</protein>
<evidence type="ECO:0000256" key="18">
    <source>
        <dbReference type="ARBA" id="ARBA00030024"/>
    </source>
</evidence>
<dbReference type="InterPro" id="IPR017927">
    <property type="entry name" value="FAD-bd_FR_type"/>
</dbReference>
<keyword evidence="11" id="KW-0479">Metal-binding</keyword>
<name>A4BSQ2_9GAMM</name>
<dbReference type="PROSITE" id="PS51384">
    <property type="entry name" value="FAD_FR"/>
    <property type="match status" value="1"/>
</dbReference>
<dbReference type="InterPro" id="IPR000971">
    <property type="entry name" value="Globin"/>
</dbReference>
<evidence type="ECO:0000256" key="15">
    <source>
        <dbReference type="ARBA" id="ARBA00023004"/>
    </source>
</evidence>
<evidence type="ECO:0000256" key="6">
    <source>
        <dbReference type="ARBA" id="ARBA00014637"/>
    </source>
</evidence>
<keyword evidence="27" id="KW-1185">Reference proteome</keyword>